<dbReference type="PANTHER" id="PTHR46368:SF4">
    <property type="entry name" value="OS10G0403700 PROTEIN"/>
    <property type="match status" value="1"/>
</dbReference>
<name>A0ABW0L001_9BACT</name>
<evidence type="ECO:0000259" key="2">
    <source>
        <dbReference type="Pfam" id="PF22725"/>
    </source>
</evidence>
<reference evidence="4" key="1">
    <citation type="journal article" date="2019" name="Int. J. Syst. Evol. Microbiol.">
        <title>The Global Catalogue of Microorganisms (GCM) 10K type strain sequencing project: providing services to taxonomists for standard genome sequencing and annotation.</title>
        <authorList>
            <consortium name="The Broad Institute Genomics Platform"/>
            <consortium name="The Broad Institute Genome Sequencing Center for Infectious Disease"/>
            <person name="Wu L."/>
            <person name="Ma J."/>
        </authorList>
    </citation>
    <scope>NUCLEOTIDE SEQUENCE [LARGE SCALE GENOMIC DNA]</scope>
    <source>
        <strain evidence="4">CGMCC 4.1469</strain>
    </source>
</reference>
<dbReference type="SUPFAM" id="SSF55347">
    <property type="entry name" value="Glyceraldehyde-3-phosphate dehydrogenase-like, C-terminal domain"/>
    <property type="match status" value="1"/>
</dbReference>
<dbReference type="SUPFAM" id="SSF51735">
    <property type="entry name" value="NAD(P)-binding Rossmann-fold domains"/>
    <property type="match status" value="1"/>
</dbReference>
<protein>
    <submittedName>
        <fullName evidence="3">Gfo/Idh/MocA family protein</fullName>
    </submittedName>
</protein>
<dbReference type="Proteomes" id="UP001596052">
    <property type="component" value="Unassembled WGS sequence"/>
</dbReference>
<dbReference type="EMBL" id="JBHSMQ010000016">
    <property type="protein sequence ID" value="MFC5458092.1"/>
    <property type="molecule type" value="Genomic_DNA"/>
</dbReference>
<dbReference type="InterPro" id="IPR036291">
    <property type="entry name" value="NAD(P)-bd_dom_sf"/>
</dbReference>
<feature type="domain" description="Gfo/Idh/MocA-like oxidoreductase N-terminal" evidence="1">
    <location>
        <begin position="7"/>
        <end position="129"/>
    </location>
</feature>
<dbReference type="Pfam" id="PF22725">
    <property type="entry name" value="GFO_IDH_MocA_C3"/>
    <property type="match status" value="1"/>
</dbReference>
<sequence>MNTNHCRWGILGAAFIARKNWQAIRDAGNATLVAVASRDLLRAQTFIDECQSSAPHAVVPEAMDDYNALLARRDIDAVYIPLPTGLRKEWVIRAAEAGKHVLAEKPVGVHAADVAEMIAACEKHRVQFMDGVMFMHGRRLQKLRDAVDLDVGPVRHIATQFSFMSDDEFQRSNIRAHGKLEPLGCLGDLGWYCLRFTLWAMNYATPLQVTGRIHSETQQTDDTPPVPLEFSGALTFADGASASFYCSFTTTNAQWAIVSGGKGLLQVSDFVLPFHGSETKYSLTRSDFMLDRCQASMHEGRKVEVIDEPSSNAPGSQESNLFRTFSELVLSEKLDAHWPRISLLTQRVLDACLASAQDGGRTVKLDF</sequence>
<proteinExistence type="predicted"/>
<evidence type="ECO:0000313" key="3">
    <source>
        <dbReference type="EMBL" id="MFC5458092.1"/>
    </source>
</evidence>
<dbReference type="Gene3D" id="3.30.360.10">
    <property type="entry name" value="Dihydrodipicolinate Reductase, domain 2"/>
    <property type="match status" value="1"/>
</dbReference>
<keyword evidence="4" id="KW-1185">Reference proteome</keyword>
<comment type="caution">
    <text evidence="3">The sequence shown here is derived from an EMBL/GenBank/DDBJ whole genome shotgun (WGS) entry which is preliminary data.</text>
</comment>
<feature type="domain" description="GFO/IDH/MocA-like oxidoreductase" evidence="2">
    <location>
        <begin position="142"/>
        <end position="265"/>
    </location>
</feature>
<accession>A0ABW0L001</accession>
<gene>
    <name evidence="3" type="ORF">ACFQDI_24695</name>
</gene>
<organism evidence="3 4">
    <name type="scientific">Prosthecobacter fluviatilis</name>
    <dbReference type="NCBI Taxonomy" id="445931"/>
    <lineage>
        <taxon>Bacteria</taxon>
        <taxon>Pseudomonadati</taxon>
        <taxon>Verrucomicrobiota</taxon>
        <taxon>Verrucomicrobiia</taxon>
        <taxon>Verrucomicrobiales</taxon>
        <taxon>Verrucomicrobiaceae</taxon>
        <taxon>Prosthecobacter</taxon>
    </lineage>
</organism>
<dbReference type="InterPro" id="IPR000683">
    <property type="entry name" value="Gfo/Idh/MocA-like_OxRdtase_N"/>
</dbReference>
<dbReference type="InterPro" id="IPR055170">
    <property type="entry name" value="GFO_IDH_MocA-like_dom"/>
</dbReference>
<dbReference type="Gene3D" id="3.40.50.720">
    <property type="entry name" value="NAD(P)-binding Rossmann-like Domain"/>
    <property type="match status" value="1"/>
</dbReference>
<dbReference type="RefSeq" id="WP_377172081.1">
    <property type="nucleotide sequence ID" value="NZ_JBHSMQ010000016.1"/>
</dbReference>
<evidence type="ECO:0000313" key="4">
    <source>
        <dbReference type="Proteomes" id="UP001596052"/>
    </source>
</evidence>
<dbReference type="Pfam" id="PF01408">
    <property type="entry name" value="GFO_IDH_MocA"/>
    <property type="match status" value="1"/>
</dbReference>
<dbReference type="PANTHER" id="PTHR46368">
    <property type="match status" value="1"/>
</dbReference>
<evidence type="ECO:0000259" key="1">
    <source>
        <dbReference type="Pfam" id="PF01408"/>
    </source>
</evidence>